<reference evidence="1 2" key="1">
    <citation type="journal article" date="2024" name="Nat. Commun.">
        <title>Phylogenomics reveals the evolutionary origins of lichenization in chlorophyte algae.</title>
        <authorList>
            <person name="Puginier C."/>
            <person name="Libourel C."/>
            <person name="Otte J."/>
            <person name="Skaloud P."/>
            <person name="Haon M."/>
            <person name="Grisel S."/>
            <person name="Petersen M."/>
            <person name="Berrin J.G."/>
            <person name="Delaux P.M."/>
            <person name="Dal Grande F."/>
            <person name="Keller J."/>
        </authorList>
    </citation>
    <scope>NUCLEOTIDE SEQUENCE [LARGE SCALE GENOMIC DNA]</scope>
    <source>
        <strain evidence="1 2">SAG 245.80</strain>
    </source>
</reference>
<sequence>MDAANFESRAQAPTTAESLVLKYGESKAYEQFAVVVEAALLVRQAICILFMKDEPQKLTKPDAELWLRVVADVPLAWPALLTRIEEALADVALPEGAPAPRGLVALRSEAGLPGCCHPGVPGGALLLALLPAGGLA</sequence>
<proteinExistence type="predicted"/>
<dbReference type="Proteomes" id="UP001445335">
    <property type="component" value="Unassembled WGS sequence"/>
</dbReference>
<name>A0AAW1QJG3_9CHLO</name>
<evidence type="ECO:0000313" key="1">
    <source>
        <dbReference type="EMBL" id="KAK9821435.1"/>
    </source>
</evidence>
<comment type="caution">
    <text evidence="1">The sequence shown here is derived from an EMBL/GenBank/DDBJ whole genome shotgun (WGS) entry which is preliminary data.</text>
</comment>
<evidence type="ECO:0000313" key="2">
    <source>
        <dbReference type="Proteomes" id="UP001445335"/>
    </source>
</evidence>
<keyword evidence="2" id="KW-1185">Reference proteome</keyword>
<protein>
    <submittedName>
        <fullName evidence="1">Uncharacterized protein</fullName>
    </submittedName>
</protein>
<dbReference type="AlphaFoldDB" id="A0AAW1QJG3"/>
<gene>
    <name evidence="1" type="ORF">WJX81_005856</name>
</gene>
<accession>A0AAW1QJG3</accession>
<dbReference type="EMBL" id="JALJOU010000102">
    <property type="protein sequence ID" value="KAK9821435.1"/>
    <property type="molecule type" value="Genomic_DNA"/>
</dbReference>
<organism evidence="1 2">
    <name type="scientific">Elliptochloris bilobata</name>
    <dbReference type="NCBI Taxonomy" id="381761"/>
    <lineage>
        <taxon>Eukaryota</taxon>
        <taxon>Viridiplantae</taxon>
        <taxon>Chlorophyta</taxon>
        <taxon>core chlorophytes</taxon>
        <taxon>Trebouxiophyceae</taxon>
        <taxon>Trebouxiophyceae incertae sedis</taxon>
        <taxon>Elliptochloris clade</taxon>
        <taxon>Elliptochloris</taxon>
    </lineage>
</organism>